<dbReference type="EMBL" id="CM045766">
    <property type="protein sequence ID" value="KAI8005461.1"/>
    <property type="molecule type" value="Genomic_DNA"/>
</dbReference>
<accession>A0ACC0GXJ9</accession>
<evidence type="ECO:0000313" key="2">
    <source>
        <dbReference type="Proteomes" id="UP001060215"/>
    </source>
</evidence>
<reference evidence="1 2" key="1">
    <citation type="journal article" date="2022" name="Plant J.">
        <title>Chromosome-level genome of Camellia lanceoleosa provides a valuable resource for understanding genome evolution and self-incompatibility.</title>
        <authorList>
            <person name="Gong W."/>
            <person name="Xiao S."/>
            <person name="Wang L."/>
            <person name="Liao Z."/>
            <person name="Chang Y."/>
            <person name="Mo W."/>
            <person name="Hu G."/>
            <person name="Li W."/>
            <person name="Zhao G."/>
            <person name="Zhu H."/>
            <person name="Hu X."/>
            <person name="Ji K."/>
            <person name="Xiang X."/>
            <person name="Song Q."/>
            <person name="Yuan D."/>
            <person name="Jin S."/>
            <person name="Zhang L."/>
        </authorList>
    </citation>
    <scope>NUCLEOTIDE SEQUENCE [LARGE SCALE GENOMIC DNA]</scope>
    <source>
        <strain evidence="1">SQ_2022a</strain>
    </source>
</reference>
<proteinExistence type="predicted"/>
<organism evidence="1 2">
    <name type="scientific">Camellia lanceoleosa</name>
    <dbReference type="NCBI Taxonomy" id="1840588"/>
    <lineage>
        <taxon>Eukaryota</taxon>
        <taxon>Viridiplantae</taxon>
        <taxon>Streptophyta</taxon>
        <taxon>Embryophyta</taxon>
        <taxon>Tracheophyta</taxon>
        <taxon>Spermatophyta</taxon>
        <taxon>Magnoliopsida</taxon>
        <taxon>eudicotyledons</taxon>
        <taxon>Gunneridae</taxon>
        <taxon>Pentapetalae</taxon>
        <taxon>asterids</taxon>
        <taxon>Ericales</taxon>
        <taxon>Theaceae</taxon>
        <taxon>Camellia</taxon>
    </lineage>
</organism>
<gene>
    <name evidence="1" type="ORF">LOK49_LG08G02988</name>
</gene>
<evidence type="ECO:0000313" key="1">
    <source>
        <dbReference type="EMBL" id="KAI8005461.1"/>
    </source>
</evidence>
<name>A0ACC0GXJ9_9ERIC</name>
<protein>
    <submittedName>
        <fullName evidence="1">GPI-anchored protein</fullName>
    </submittedName>
</protein>
<comment type="caution">
    <text evidence="1">The sequence shown here is derived from an EMBL/GenBank/DDBJ whole genome shotgun (WGS) entry which is preliminary data.</text>
</comment>
<keyword evidence="2" id="KW-1185">Reference proteome</keyword>
<dbReference type="Proteomes" id="UP001060215">
    <property type="component" value="Chromosome 9"/>
</dbReference>
<sequence length="106" mass="11304">MNTSIPAKCHLNVTTTKDCAILPACVPNLVPSLVLANFTESQHSDFLNDTKFTGAGIGSEDNWIVVLSTNTPGGSFAAADNSVGLVSKVGLIWQWMSLVVSFFFLL</sequence>